<reference evidence="1" key="2">
    <citation type="submission" date="2020-09" db="EMBL/GenBank/DDBJ databases">
        <authorList>
            <person name="Sun Q."/>
            <person name="Zhou Y."/>
        </authorList>
    </citation>
    <scope>NUCLEOTIDE SEQUENCE</scope>
    <source>
        <strain evidence="1">CGMCC 4.7430</strain>
    </source>
</reference>
<evidence type="ECO:0000313" key="2">
    <source>
        <dbReference type="Proteomes" id="UP000660745"/>
    </source>
</evidence>
<keyword evidence="2" id="KW-1185">Reference proteome</keyword>
<dbReference type="EMBL" id="BMNK01000001">
    <property type="protein sequence ID" value="GGP01659.1"/>
    <property type="molecule type" value="Genomic_DNA"/>
</dbReference>
<evidence type="ECO:0000313" key="1">
    <source>
        <dbReference type="EMBL" id="GGP01659.1"/>
    </source>
</evidence>
<dbReference type="Proteomes" id="UP000660745">
    <property type="component" value="Unassembled WGS sequence"/>
</dbReference>
<gene>
    <name evidence="1" type="ORF">GCM10012278_05780</name>
</gene>
<reference evidence="1" key="1">
    <citation type="journal article" date="2014" name="Int. J. Syst. Evol. Microbiol.">
        <title>Complete genome sequence of Corynebacterium casei LMG S-19264T (=DSM 44701T), isolated from a smear-ripened cheese.</title>
        <authorList>
            <consortium name="US DOE Joint Genome Institute (JGI-PGF)"/>
            <person name="Walter F."/>
            <person name="Albersmeier A."/>
            <person name="Kalinowski J."/>
            <person name="Ruckert C."/>
        </authorList>
    </citation>
    <scope>NUCLEOTIDE SEQUENCE</scope>
    <source>
        <strain evidence="1">CGMCC 4.7430</strain>
    </source>
</reference>
<protein>
    <submittedName>
        <fullName evidence="1">Uncharacterized protein</fullName>
    </submittedName>
</protein>
<organism evidence="1 2">
    <name type="scientific">Nonomuraea glycinis</name>
    <dbReference type="NCBI Taxonomy" id="2047744"/>
    <lineage>
        <taxon>Bacteria</taxon>
        <taxon>Bacillati</taxon>
        <taxon>Actinomycetota</taxon>
        <taxon>Actinomycetes</taxon>
        <taxon>Streptosporangiales</taxon>
        <taxon>Streptosporangiaceae</taxon>
        <taxon>Nonomuraea</taxon>
    </lineage>
</organism>
<proteinExistence type="predicted"/>
<dbReference type="AlphaFoldDB" id="A0A917ZZ75"/>
<accession>A0A917ZZ75</accession>
<comment type="caution">
    <text evidence="1">The sequence shown here is derived from an EMBL/GenBank/DDBJ whole genome shotgun (WGS) entry which is preliminary data.</text>
</comment>
<name>A0A917ZZ75_9ACTN</name>
<sequence length="51" mass="5880">MWAGECYDMNTDKGGRTFKQRVWYLPTSQILIADDWNVSGLAGIVERATWK</sequence>